<comment type="caution">
    <text evidence="2">The sequence shown here is derived from an EMBL/GenBank/DDBJ whole genome shotgun (WGS) entry which is preliminary data.</text>
</comment>
<feature type="region of interest" description="Disordered" evidence="1">
    <location>
        <begin position="186"/>
        <end position="219"/>
    </location>
</feature>
<feature type="compositionally biased region" description="Basic residues" evidence="1">
    <location>
        <begin position="84"/>
        <end position="93"/>
    </location>
</feature>
<feature type="compositionally biased region" description="Low complexity" evidence="1">
    <location>
        <begin position="39"/>
        <end position="53"/>
    </location>
</feature>
<feature type="region of interest" description="Disordered" evidence="1">
    <location>
        <begin position="1"/>
        <end position="97"/>
    </location>
</feature>
<gene>
    <name evidence="2" type="ORF">BDZ94DRAFT_1239330</name>
</gene>
<dbReference type="AlphaFoldDB" id="A0A9P5XZ26"/>
<organism evidence="2 3">
    <name type="scientific">Collybia nuda</name>
    <dbReference type="NCBI Taxonomy" id="64659"/>
    <lineage>
        <taxon>Eukaryota</taxon>
        <taxon>Fungi</taxon>
        <taxon>Dikarya</taxon>
        <taxon>Basidiomycota</taxon>
        <taxon>Agaricomycotina</taxon>
        <taxon>Agaricomycetes</taxon>
        <taxon>Agaricomycetidae</taxon>
        <taxon>Agaricales</taxon>
        <taxon>Tricholomatineae</taxon>
        <taxon>Clitocybaceae</taxon>
        <taxon>Collybia</taxon>
    </lineage>
</organism>
<evidence type="ECO:0000256" key="1">
    <source>
        <dbReference type="SAM" id="MobiDB-lite"/>
    </source>
</evidence>
<feature type="compositionally biased region" description="Basic residues" evidence="1">
    <location>
        <begin position="1"/>
        <end position="10"/>
    </location>
</feature>
<reference evidence="2" key="1">
    <citation type="submission" date="2020-11" db="EMBL/GenBank/DDBJ databases">
        <authorList>
            <consortium name="DOE Joint Genome Institute"/>
            <person name="Ahrendt S."/>
            <person name="Riley R."/>
            <person name="Andreopoulos W."/>
            <person name="Labutti K."/>
            <person name="Pangilinan J."/>
            <person name="Ruiz-Duenas F.J."/>
            <person name="Barrasa J.M."/>
            <person name="Sanchez-Garcia M."/>
            <person name="Camarero S."/>
            <person name="Miyauchi S."/>
            <person name="Serrano A."/>
            <person name="Linde D."/>
            <person name="Babiker R."/>
            <person name="Drula E."/>
            <person name="Ayuso-Fernandez I."/>
            <person name="Pacheco R."/>
            <person name="Padilla G."/>
            <person name="Ferreira P."/>
            <person name="Barriuso J."/>
            <person name="Kellner H."/>
            <person name="Castanera R."/>
            <person name="Alfaro M."/>
            <person name="Ramirez L."/>
            <person name="Pisabarro A.G."/>
            <person name="Kuo A."/>
            <person name="Tritt A."/>
            <person name="Lipzen A."/>
            <person name="He G."/>
            <person name="Yan M."/>
            <person name="Ng V."/>
            <person name="Cullen D."/>
            <person name="Martin F."/>
            <person name="Rosso M.-N."/>
            <person name="Henrissat B."/>
            <person name="Hibbett D."/>
            <person name="Martinez A.T."/>
            <person name="Grigoriev I.V."/>
        </authorList>
    </citation>
    <scope>NUCLEOTIDE SEQUENCE</scope>
    <source>
        <strain evidence="2">CBS 247.69</strain>
    </source>
</reference>
<dbReference type="OrthoDB" id="3063862at2759"/>
<dbReference type="Proteomes" id="UP000807353">
    <property type="component" value="Unassembled WGS sequence"/>
</dbReference>
<evidence type="ECO:0000313" key="3">
    <source>
        <dbReference type="Proteomes" id="UP000807353"/>
    </source>
</evidence>
<protein>
    <submittedName>
        <fullName evidence="2">Uncharacterized protein</fullName>
    </submittedName>
</protein>
<keyword evidence="3" id="KW-1185">Reference proteome</keyword>
<dbReference type="EMBL" id="MU150319">
    <property type="protein sequence ID" value="KAF9459314.1"/>
    <property type="molecule type" value="Genomic_DNA"/>
</dbReference>
<feature type="compositionally biased region" description="Acidic residues" evidence="1">
    <location>
        <begin position="59"/>
        <end position="73"/>
    </location>
</feature>
<accession>A0A9P5XZ26</accession>
<evidence type="ECO:0000313" key="2">
    <source>
        <dbReference type="EMBL" id="KAF9459314.1"/>
    </source>
</evidence>
<sequence length="423" mass="46059">MSAAPPRKKTSTVIANLDVMPLKSNDKPSSDDDEDPEDLSSSSSDNSDSSSDSGVDREGNEEEDGPEIQDEDPVTLTPPPTVPQKRKRGRKPKSGMPEALKTITYILSIIPASQSNKPASKRVAMTASVQLTTDEPWSTMEAQILLGMSLANETDYGFMIQRACNLTTRNPTINITINEIPAAANNATDKENTGSSKVEGQGKKKKQKEAPILPGNTNKNAHIQSLRDEWQCNKPTPSCVGSHCYINPDTSDHLPLSHERFDCWALAMLKGDEHATLFKPPNHRLFDPINAPISPVLQRRIEALKGTLAAPPPAPVFNLNIGNELIHLLRPPALPPPNPPSVAAPAHAPAAAPLLPSHLLNYDPECPTLLQPSRSPGEDMSLSNFCNIYNLGQRVLDTFTKNSYKTARTLCFVMIAELKEMGF</sequence>
<name>A0A9P5XZ26_9AGAR</name>
<proteinExistence type="predicted"/>